<gene>
    <name evidence="10" type="ORF">SAMN02745121_03246</name>
</gene>
<evidence type="ECO:0000313" key="10">
    <source>
        <dbReference type="EMBL" id="SFE15960.1"/>
    </source>
</evidence>
<evidence type="ECO:0000256" key="7">
    <source>
        <dbReference type="SAM" id="Coils"/>
    </source>
</evidence>
<feature type="transmembrane region" description="Helical" evidence="8">
    <location>
        <begin position="174"/>
        <end position="193"/>
    </location>
</feature>
<dbReference type="AlphaFoldDB" id="A0A1I1YDF8"/>
<feature type="transmembrane region" description="Helical" evidence="8">
    <location>
        <begin position="74"/>
        <end position="91"/>
    </location>
</feature>
<dbReference type="SMART" id="SM00388">
    <property type="entry name" value="HisKA"/>
    <property type="match status" value="1"/>
</dbReference>
<evidence type="ECO:0000256" key="4">
    <source>
        <dbReference type="ARBA" id="ARBA00022679"/>
    </source>
</evidence>
<feature type="coiled-coil region" evidence="7">
    <location>
        <begin position="202"/>
        <end position="261"/>
    </location>
</feature>
<dbReference type="EMBL" id="FOMX01000009">
    <property type="protein sequence ID" value="SFE15960.1"/>
    <property type="molecule type" value="Genomic_DNA"/>
</dbReference>
<feature type="transmembrane region" description="Helical" evidence="8">
    <location>
        <begin position="45"/>
        <end position="67"/>
    </location>
</feature>
<evidence type="ECO:0000256" key="6">
    <source>
        <dbReference type="ARBA" id="ARBA00023012"/>
    </source>
</evidence>
<keyword evidence="11" id="KW-1185">Reference proteome</keyword>
<evidence type="ECO:0000256" key="5">
    <source>
        <dbReference type="ARBA" id="ARBA00022777"/>
    </source>
</evidence>
<keyword evidence="8" id="KW-0812">Transmembrane</keyword>
<keyword evidence="4" id="KW-0808">Transferase</keyword>
<dbReference type="Pfam" id="PF02518">
    <property type="entry name" value="HATPase_c"/>
    <property type="match status" value="1"/>
</dbReference>
<evidence type="ECO:0000256" key="2">
    <source>
        <dbReference type="ARBA" id="ARBA00012438"/>
    </source>
</evidence>
<dbReference type="SUPFAM" id="SSF55874">
    <property type="entry name" value="ATPase domain of HSP90 chaperone/DNA topoisomerase II/histidine kinase"/>
    <property type="match status" value="1"/>
</dbReference>
<dbReference type="InterPro" id="IPR036097">
    <property type="entry name" value="HisK_dim/P_sf"/>
</dbReference>
<dbReference type="Gene3D" id="1.10.287.130">
    <property type="match status" value="1"/>
</dbReference>
<keyword evidence="6" id="KW-0902">Two-component regulatory system</keyword>
<evidence type="ECO:0000313" key="11">
    <source>
        <dbReference type="Proteomes" id="UP000199400"/>
    </source>
</evidence>
<proteinExistence type="predicted"/>
<name>A0A1I1YDF8_9BACT</name>
<dbReference type="PRINTS" id="PR00344">
    <property type="entry name" value="BCTRLSENSOR"/>
</dbReference>
<dbReference type="PROSITE" id="PS50109">
    <property type="entry name" value="HIS_KIN"/>
    <property type="match status" value="1"/>
</dbReference>
<keyword evidence="8" id="KW-0472">Membrane</keyword>
<evidence type="ECO:0000256" key="1">
    <source>
        <dbReference type="ARBA" id="ARBA00000085"/>
    </source>
</evidence>
<organism evidence="10 11">
    <name type="scientific">Nannocystis exedens</name>
    <dbReference type="NCBI Taxonomy" id="54"/>
    <lineage>
        <taxon>Bacteria</taxon>
        <taxon>Pseudomonadati</taxon>
        <taxon>Myxococcota</taxon>
        <taxon>Polyangia</taxon>
        <taxon>Nannocystales</taxon>
        <taxon>Nannocystaceae</taxon>
        <taxon>Nannocystis</taxon>
    </lineage>
</organism>
<dbReference type="PANTHER" id="PTHR43711:SF26">
    <property type="entry name" value="SENSOR HISTIDINE KINASE RCSC"/>
    <property type="match status" value="1"/>
</dbReference>
<dbReference type="InterPro" id="IPR036890">
    <property type="entry name" value="HATPase_C_sf"/>
</dbReference>
<dbReference type="PANTHER" id="PTHR43711">
    <property type="entry name" value="TWO-COMPONENT HISTIDINE KINASE"/>
    <property type="match status" value="1"/>
</dbReference>
<keyword evidence="7" id="KW-0175">Coiled coil</keyword>
<protein>
    <recommendedName>
        <fullName evidence="2">histidine kinase</fullName>
        <ecNumber evidence="2">2.7.13.3</ecNumber>
    </recommendedName>
</protein>
<dbReference type="FunFam" id="1.10.287.130:FF:000001">
    <property type="entry name" value="Two-component sensor histidine kinase"/>
    <property type="match status" value="1"/>
</dbReference>
<accession>A0A1I1YDF8</accession>
<keyword evidence="8" id="KW-1133">Transmembrane helix</keyword>
<keyword evidence="5 10" id="KW-0418">Kinase</keyword>
<comment type="catalytic activity">
    <reaction evidence="1">
        <text>ATP + protein L-histidine = ADP + protein N-phospho-L-histidine.</text>
        <dbReference type="EC" id="2.7.13.3"/>
    </reaction>
</comment>
<evidence type="ECO:0000259" key="9">
    <source>
        <dbReference type="PROSITE" id="PS50109"/>
    </source>
</evidence>
<dbReference type="STRING" id="54.SAMN02745121_03246"/>
<dbReference type="InterPro" id="IPR050736">
    <property type="entry name" value="Sensor_HK_Regulatory"/>
</dbReference>
<keyword evidence="3" id="KW-0597">Phosphoprotein</keyword>
<dbReference type="InterPro" id="IPR004358">
    <property type="entry name" value="Sig_transdc_His_kin-like_C"/>
</dbReference>
<dbReference type="SUPFAM" id="SSF47384">
    <property type="entry name" value="Homodimeric domain of signal transducing histidine kinase"/>
    <property type="match status" value="1"/>
</dbReference>
<dbReference type="CDD" id="cd16922">
    <property type="entry name" value="HATPase_EvgS-ArcB-TorS-like"/>
    <property type="match status" value="1"/>
</dbReference>
<dbReference type="GO" id="GO:0000155">
    <property type="term" value="F:phosphorelay sensor kinase activity"/>
    <property type="evidence" value="ECO:0007669"/>
    <property type="project" value="InterPro"/>
</dbReference>
<evidence type="ECO:0000256" key="8">
    <source>
        <dbReference type="SAM" id="Phobius"/>
    </source>
</evidence>
<evidence type="ECO:0000256" key="3">
    <source>
        <dbReference type="ARBA" id="ARBA00022553"/>
    </source>
</evidence>
<dbReference type="SMART" id="SM00387">
    <property type="entry name" value="HATPase_c"/>
    <property type="match status" value="1"/>
</dbReference>
<dbReference type="InterPro" id="IPR005467">
    <property type="entry name" value="His_kinase_dom"/>
</dbReference>
<reference evidence="11" key="1">
    <citation type="submission" date="2016-10" db="EMBL/GenBank/DDBJ databases">
        <authorList>
            <person name="Varghese N."/>
            <person name="Submissions S."/>
        </authorList>
    </citation>
    <scope>NUCLEOTIDE SEQUENCE [LARGE SCALE GENOMIC DNA]</scope>
    <source>
        <strain evidence="11">ATCC 25963</strain>
    </source>
</reference>
<feature type="transmembrane region" description="Helical" evidence="8">
    <location>
        <begin position="148"/>
        <end position="168"/>
    </location>
</feature>
<dbReference type="CDD" id="cd00082">
    <property type="entry name" value="HisKA"/>
    <property type="match status" value="1"/>
</dbReference>
<dbReference type="InterPro" id="IPR003661">
    <property type="entry name" value="HisK_dim/P_dom"/>
</dbReference>
<dbReference type="InterPro" id="IPR003594">
    <property type="entry name" value="HATPase_dom"/>
</dbReference>
<dbReference type="FunFam" id="3.30.565.10:FF:000010">
    <property type="entry name" value="Sensor histidine kinase RcsC"/>
    <property type="match status" value="1"/>
</dbReference>
<feature type="domain" description="Histidine kinase" evidence="9">
    <location>
        <begin position="275"/>
        <end position="497"/>
    </location>
</feature>
<dbReference type="EC" id="2.7.13.3" evidence="2"/>
<feature type="transmembrane region" description="Helical" evidence="8">
    <location>
        <begin position="111"/>
        <end position="136"/>
    </location>
</feature>
<dbReference type="Gene3D" id="3.30.565.10">
    <property type="entry name" value="Histidine kinase-like ATPase, C-terminal domain"/>
    <property type="match status" value="1"/>
</dbReference>
<dbReference type="Proteomes" id="UP000199400">
    <property type="component" value="Unassembled WGS sequence"/>
</dbReference>
<dbReference type="Pfam" id="PF00512">
    <property type="entry name" value="HisKA"/>
    <property type="match status" value="1"/>
</dbReference>
<sequence>MPAHALVAPMHPAQVLAAAAAAGESSVRRKSRFTTLPPQVLDFALSLAAQGRAIVLVSVVLAVVVVVAADPGPAAILGCSAFVLVQAVSFFNPVSFDRARTRTRDLVRYAALAGLLVVLPSLLAADAPVMLLGLAAACAAPLSFAPRLAGACVAGLSLACAVGVVVAGSPASQALIAALTVTAAGVPLTLVLAHHGRSGEILRTALGRLEREMENRQQIEDQLRRTHDELERRVEERTIALTRANRKMESEIRVRRQAEEQALEANRIKSSFLANMSHELRTPLNAIIGYSEILLEDTARPDLRELHEDLGKIHGSAEHLLALISDILDLSKIESGKMDINVESFRLGDVLGSVMSHLAPLAERNGDTLKLRCARDLGEITTDRTKLHQILSNLLSNACKFTHNGRIELSIKIQAEGGRSWYRFEVSDTGIGIAPEVLERLFAPFVQADSSTTRKFGGTGLGLAISRHYARMLGGDITVRSKPGVGSVFTLRLPQEAIDPRKAGVILVSHF</sequence>